<evidence type="ECO:0000256" key="6">
    <source>
        <dbReference type="ARBA" id="ARBA00022777"/>
    </source>
</evidence>
<keyword evidence="4 11" id="KW-0808">Transferase</keyword>
<evidence type="ECO:0000256" key="10">
    <source>
        <dbReference type="PIRSR" id="PIRSR000726-1"/>
    </source>
</evidence>
<dbReference type="SUPFAM" id="SSF55021">
    <property type="entry name" value="ACT-like"/>
    <property type="match status" value="2"/>
</dbReference>
<dbReference type="GO" id="GO:0009090">
    <property type="term" value="P:homoserine biosynthetic process"/>
    <property type="evidence" value="ECO:0007669"/>
    <property type="project" value="TreeGrafter"/>
</dbReference>
<dbReference type="InterPro" id="IPR018042">
    <property type="entry name" value="Aspartate_kinase_CS"/>
</dbReference>
<evidence type="ECO:0000256" key="1">
    <source>
        <dbReference type="ARBA" id="ARBA00003121"/>
    </source>
</evidence>
<dbReference type="CDD" id="cd04911">
    <property type="entry name" value="ACT_AKiii-YclM-BS_1"/>
    <property type="match status" value="1"/>
</dbReference>
<evidence type="ECO:0000256" key="11">
    <source>
        <dbReference type="RuleBase" id="RU003448"/>
    </source>
</evidence>
<proteinExistence type="inferred from homology"/>
<dbReference type="AlphaFoldDB" id="A0A1U7PP07"/>
<feature type="binding site" evidence="10">
    <location>
        <begin position="236"/>
        <end position="237"/>
    </location>
    <ligand>
        <name>ATP</name>
        <dbReference type="ChEBI" id="CHEBI:30616"/>
    </ligand>
</feature>
<dbReference type="GO" id="GO:0005829">
    <property type="term" value="C:cytosol"/>
    <property type="evidence" value="ECO:0007669"/>
    <property type="project" value="TreeGrafter"/>
</dbReference>
<dbReference type="InterPro" id="IPR054352">
    <property type="entry name" value="ACT_Aspartokinase"/>
</dbReference>
<dbReference type="EC" id="2.7.2.4" evidence="11"/>
<dbReference type="PIRSF" id="PIRSF000726">
    <property type="entry name" value="Asp_kin"/>
    <property type="match status" value="1"/>
</dbReference>
<dbReference type="UniPathway" id="UPA00050">
    <property type="reaction ID" value="UER00461"/>
</dbReference>
<evidence type="ECO:0000256" key="2">
    <source>
        <dbReference type="ARBA" id="ARBA00004766"/>
    </source>
</evidence>
<dbReference type="InterPro" id="IPR005260">
    <property type="entry name" value="Asp_kin_monofn"/>
</dbReference>
<reference evidence="16" key="1">
    <citation type="submission" date="2017-01" db="EMBL/GenBank/DDBJ databases">
        <authorList>
            <person name="Varghese N."/>
            <person name="Submissions S."/>
        </authorList>
    </citation>
    <scope>NUCLEOTIDE SEQUENCE [LARGE SCALE GENOMIC DNA]</scope>
    <source>
        <strain evidence="16">MNA4</strain>
    </source>
</reference>
<dbReference type="Gene3D" id="3.40.1160.10">
    <property type="entry name" value="Acetylglutamate kinase-like"/>
    <property type="match status" value="1"/>
</dbReference>
<dbReference type="InterPro" id="IPR045865">
    <property type="entry name" value="ACT-like_dom_sf"/>
</dbReference>
<dbReference type="InterPro" id="IPR036393">
    <property type="entry name" value="AceGlu_kinase-like_sf"/>
</dbReference>
<comment type="catalytic activity">
    <reaction evidence="9 11">
        <text>L-aspartate + ATP = 4-phospho-L-aspartate + ADP</text>
        <dbReference type="Rhea" id="RHEA:23776"/>
        <dbReference type="ChEBI" id="CHEBI:29991"/>
        <dbReference type="ChEBI" id="CHEBI:30616"/>
        <dbReference type="ChEBI" id="CHEBI:57535"/>
        <dbReference type="ChEBI" id="CHEBI:456216"/>
        <dbReference type="EC" id="2.7.2.4"/>
    </reaction>
</comment>
<evidence type="ECO:0000256" key="4">
    <source>
        <dbReference type="ARBA" id="ARBA00022679"/>
    </source>
</evidence>
<dbReference type="NCBIfam" id="NF006540">
    <property type="entry name" value="PRK09034.1"/>
    <property type="match status" value="1"/>
</dbReference>
<comment type="pathway">
    <text evidence="12">Amino-acid biosynthesis; L-methionine biosynthesis via de novo pathway; L-homoserine from L-aspartate: step 1/3.</text>
</comment>
<evidence type="ECO:0000313" key="16">
    <source>
        <dbReference type="Proteomes" id="UP000187550"/>
    </source>
</evidence>
<evidence type="ECO:0000259" key="14">
    <source>
        <dbReference type="Pfam" id="PF22468"/>
    </source>
</evidence>
<feature type="binding site" evidence="10">
    <location>
        <position position="66"/>
    </location>
    <ligand>
        <name>substrate</name>
    </ligand>
</feature>
<dbReference type="GO" id="GO:0019877">
    <property type="term" value="P:diaminopimelate biosynthetic process"/>
    <property type="evidence" value="ECO:0007669"/>
    <property type="project" value="UniProtKB-KW"/>
</dbReference>
<evidence type="ECO:0000259" key="13">
    <source>
        <dbReference type="Pfam" id="PF00696"/>
    </source>
</evidence>
<evidence type="ECO:0000256" key="7">
    <source>
        <dbReference type="ARBA" id="ARBA00022840"/>
    </source>
</evidence>
<keyword evidence="12" id="KW-0028">Amino-acid biosynthesis</keyword>
<dbReference type="PROSITE" id="PS00324">
    <property type="entry name" value="ASPARTOKINASE"/>
    <property type="match status" value="1"/>
</dbReference>
<keyword evidence="8" id="KW-0220">Diaminopimelate biosynthesis</keyword>
<dbReference type="PANTHER" id="PTHR21499:SF67">
    <property type="entry name" value="ASPARTOKINASE 3"/>
    <property type="match status" value="1"/>
</dbReference>
<comment type="similarity">
    <text evidence="3 11">Belongs to the aspartokinase family.</text>
</comment>
<evidence type="ECO:0000256" key="5">
    <source>
        <dbReference type="ARBA" id="ARBA00022741"/>
    </source>
</evidence>
<evidence type="ECO:0000256" key="8">
    <source>
        <dbReference type="ARBA" id="ARBA00022915"/>
    </source>
</evidence>
<name>A0A1U7PP07_9BACI</name>
<dbReference type="GO" id="GO:0009088">
    <property type="term" value="P:threonine biosynthetic process"/>
    <property type="evidence" value="ECO:0007669"/>
    <property type="project" value="UniProtKB-UniPathway"/>
</dbReference>
<keyword evidence="7 10" id="KW-0067">ATP-binding</keyword>
<keyword evidence="16" id="KW-1185">Reference proteome</keyword>
<dbReference type="FunFam" id="3.30.2130.10:FF:000001">
    <property type="entry name" value="Bifunctional aspartokinase/homoserine dehydrogenase"/>
    <property type="match status" value="1"/>
</dbReference>
<dbReference type="EMBL" id="FTPL01000007">
    <property type="protein sequence ID" value="SIT93464.1"/>
    <property type="molecule type" value="Genomic_DNA"/>
</dbReference>
<evidence type="ECO:0000256" key="9">
    <source>
        <dbReference type="ARBA" id="ARBA00047872"/>
    </source>
</evidence>
<sequence>MLNTFVGKKSLQMGLDGMKVCKFGGTSVASAQQIMKVAGLISSDRSRRIIVVSAPGKRNPEDTKVTDLLIRLADAALDGKDTGRHLGEVVGRFRSIADELGLAAGFAESVERDLLERLRADRPDAGRFLDLMKAAGEDNNARLVAAYLNQIGVDAVYMSPRDAGLIVEGPAGDGMADAACYERLAGLKEDPRVIVFPGFFGYTKDGILCTFGRGGSDITGAILAAATGADLYENFTDVDGVFAANPNVVDRPALIGKMTYREMRELAYNGFNVLHDESLMPAFLKSVPVNIRNTNNPSAPGTLIVKERNCKTQPVIGIAADSGFSTLFVDKYLMNREIGFGRRLLGILEDENISFEHTPSGIDNMSVIIRNKFLTPEKEERILRRCYEELKVDHAHLNSDYSMIVLVGEAMRHTKGLAARAAMALAGSGTNIEMINQGSSEVSIVFGVHKADEKKALRAVYNEFFVPIAVSSV</sequence>
<keyword evidence="5 10" id="KW-0547">Nucleotide-binding</keyword>
<dbReference type="PANTHER" id="PTHR21499">
    <property type="entry name" value="ASPARTATE KINASE"/>
    <property type="match status" value="1"/>
</dbReference>
<evidence type="ECO:0000256" key="3">
    <source>
        <dbReference type="ARBA" id="ARBA00010122"/>
    </source>
</evidence>
<dbReference type="GO" id="GO:0004072">
    <property type="term" value="F:aspartate kinase activity"/>
    <property type="evidence" value="ECO:0007669"/>
    <property type="project" value="UniProtKB-EC"/>
</dbReference>
<feature type="domain" description="Aspartate/glutamate/uridylate kinase" evidence="13">
    <location>
        <begin position="18"/>
        <end position="293"/>
    </location>
</feature>
<comment type="function">
    <text evidence="1">Catalyzes the phosphorylation of the beta-carboxyl group of aspartic acid with ATP to yield 4-phospho-L-aspartate, which is involved in the branched biosynthetic pathway leading to the biosynthesis of amino acids threonine, isoleucine and methionine.</text>
</comment>
<dbReference type="Proteomes" id="UP000187550">
    <property type="component" value="Unassembled WGS sequence"/>
</dbReference>
<accession>A0A1U7PP07</accession>
<dbReference type="Pfam" id="PF22468">
    <property type="entry name" value="ACT_9"/>
    <property type="match status" value="1"/>
</dbReference>
<dbReference type="InterPro" id="IPR001341">
    <property type="entry name" value="Asp_kinase"/>
</dbReference>
<dbReference type="SUPFAM" id="SSF53633">
    <property type="entry name" value="Carbamate kinase-like"/>
    <property type="match status" value="1"/>
</dbReference>
<gene>
    <name evidence="15" type="ORF">SAMN05428946_3054</name>
</gene>
<feature type="binding site" evidence="10">
    <location>
        <position position="137"/>
    </location>
    <ligand>
        <name>substrate</name>
    </ligand>
</feature>
<dbReference type="UniPathway" id="UPA00051">
    <property type="reaction ID" value="UER00462"/>
</dbReference>
<dbReference type="NCBIfam" id="TIGR00657">
    <property type="entry name" value="asp_kinases"/>
    <property type="match status" value="1"/>
</dbReference>
<feature type="domain" description="Aspartokinase ACT" evidence="14">
    <location>
        <begin position="404"/>
        <end position="464"/>
    </location>
</feature>
<dbReference type="GO" id="GO:0009089">
    <property type="term" value="P:lysine biosynthetic process via diaminopimelate"/>
    <property type="evidence" value="ECO:0007669"/>
    <property type="project" value="UniProtKB-UniPathway"/>
</dbReference>
<comment type="pathway">
    <text evidence="2 12">Amino-acid biosynthesis; L-lysine biosynthesis via DAP pathway; (S)-tetrahydrodipicolinate from L-aspartate: step 1/4.</text>
</comment>
<protein>
    <recommendedName>
        <fullName evidence="11">Aspartokinase</fullName>
        <ecNumber evidence="11">2.7.2.4</ecNumber>
    </recommendedName>
</protein>
<dbReference type="Gene3D" id="3.30.2130.10">
    <property type="entry name" value="VC0802-like"/>
    <property type="match status" value="1"/>
</dbReference>
<organism evidence="15 16">
    <name type="scientific">Edaphobacillus lindanitolerans</name>
    <dbReference type="NCBI Taxonomy" id="550447"/>
    <lineage>
        <taxon>Bacteria</taxon>
        <taxon>Bacillati</taxon>
        <taxon>Bacillota</taxon>
        <taxon>Bacilli</taxon>
        <taxon>Bacillales</taxon>
        <taxon>Bacillaceae</taxon>
        <taxon>Edaphobacillus</taxon>
    </lineage>
</organism>
<evidence type="ECO:0000256" key="12">
    <source>
        <dbReference type="RuleBase" id="RU004249"/>
    </source>
</evidence>
<feature type="binding site" evidence="10">
    <location>
        <begin position="22"/>
        <end position="25"/>
    </location>
    <ligand>
        <name>ATP</name>
        <dbReference type="ChEBI" id="CHEBI:30616"/>
    </ligand>
</feature>
<comment type="pathway">
    <text evidence="12">Amino-acid biosynthesis; L-threonine biosynthesis; L-threonine from L-aspartate: step 1/5.</text>
</comment>
<dbReference type="STRING" id="550447.SAMN05428946_3054"/>
<dbReference type="InterPro" id="IPR001048">
    <property type="entry name" value="Asp/Glu/Uridylate_kinase"/>
</dbReference>
<dbReference type="UniPathway" id="UPA00034">
    <property type="reaction ID" value="UER00015"/>
</dbReference>
<keyword evidence="6 11" id="KW-0418">Kinase</keyword>
<dbReference type="GO" id="GO:0005524">
    <property type="term" value="F:ATP binding"/>
    <property type="evidence" value="ECO:0007669"/>
    <property type="project" value="UniProtKB-KW"/>
</dbReference>
<dbReference type="Pfam" id="PF00696">
    <property type="entry name" value="AA_kinase"/>
    <property type="match status" value="1"/>
</dbReference>
<evidence type="ECO:0000313" key="15">
    <source>
        <dbReference type="EMBL" id="SIT93464.1"/>
    </source>
</evidence>